<dbReference type="STRING" id="112413.SAMN05421854_12481"/>
<dbReference type="InterPro" id="IPR011009">
    <property type="entry name" value="Kinase-like_dom_sf"/>
</dbReference>
<evidence type="ECO:0000256" key="4">
    <source>
        <dbReference type="ARBA" id="ARBA00022741"/>
    </source>
</evidence>
<sequence>MIFEGDVVDGRYRVVEEAGQGSMGHVYRAVDLETHAEVALKRVKDRFNESTSLFKAKWAEFERESSTAERLRNIPGIPEYLDAGTWNNSAYYVMSLVDGRTLDSFLDANPLLSTEEIAALGTALGQILAAVHRKRLVHCDVNPSNIMIGDDAAVYLLDLGITHETGNRTVRFATRGYAPVEQVRADVVNPLIDIYALGCTLIKAQTGEVPYDAKLHWNVEAEAHQVPEPIRERIEPPLRPLLTSMVQRDCTQRPQSINEVVERLAPLLPEPSSLPHPLAARPDLTAKHRQSAQL</sequence>
<dbReference type="EC" id="2.7.11.1" evidence="1"/>
<dbReference type="PANTHER" id="PTHR43289:SF6">
    <property type="entry name" value="SERINE_THREONINE-PROTEIN KINASE NEKL-3"/>
    <property type="match status" value="1"/>
</dbReference>
<dbReference type="Proteomes" id="UP000199137">
    <property type="component" value="Unassembled WGS sequence"/>
</dbReference>
<keyword evidence="3" id="KW-0808">Transferase</keyword>
<dbReference type="Gene3D" id="3.30.200.20">
    <property type="entry name" value="Phosphorylase Kinase, domain 1"/>
    <property type="match status" value="1"/>
</dbReference>
<dbReference type="SUPFAM" id="SSF56112">
    <property type="entry name" value="Protein kinase-like (PK-like)"/>
    <property type="match status" value="1"/>
</dbReference>
<dbReference type="GO" id="GO:0005524">
    <property type="term" value="F:ATP binding"/>
    <property type="evidence" value="ECO:0007669"/>
    <property type="project" value="UniProtKB-KW"/>
</dbReference>
<evidence type="ECO:0000256" key="6">
    <source>
        <dbReference type="ARBA" id="ARBA00022840"/>
    </source>
</evidence>
<dbReference type="CDD" id="cd14014">
    <property type="entry name" value="STKc_PknB_like"/>
    <property type="match status" value="1"/>
</dbReference>
<evidence type="ECO:0000256" key="3">
    <source>
        <dbReference type="ARBA" id="ARBA00022679"/>
    </source>
</evidence>
<dbReference type="Pfam" id="PF00069">
    <property type="entry name" value="Pkinase"/>
    <property type="match status" value="1"/>
</dbReference>
<feature type="domain" description="Protein kinase" evidence="8">
    <location>
        <begin position="12"/>
        <end position="268"/>
    </location>
</feature>
<organism evidence="9 10">
    <name type="scientific">Amycolatopsis rubida</name>
    <dbReference type="NCBI Taxonomy" id="112413"/>
    <lineage>
        <taxon>Bacteria</taxon>
        <taxon>Bacillati</taxon>
        <taxon>Actinomycetota</taxon>
        <taxon>Actinomycetes</taxon>
        <taxon>Pseudonocardiales</taxon>
        <taxon>Pseudonocardiaceae</taxon>
        <taxon>Amycolatopsis</taxon>
    </lineage>
</organism>
<accession>A0A1I6B9X8</accession>
<evidence type="ECO:0000256" key="5">
    <source>
        <dbReference type="ARBA" id="ARBA00022777"/>
    </source>
</evidence>
<keyword evidence="5 9" id="KW-0418">Kinase</keyword>
<evidence type="ECO:0000256" key="7">
    <source>
        <dbReference type="SAM" id="MobiDB-lite"/>
    </source>
</evidence>
<feature type="region of interest" description="Disordered" evidence="7">
    <location>
        <begin position="271"/>
        <end position="294"/>
    </location>
</feature>
<dbReference type="OrthoDB" id="9762169at2"/>
<dbReference type="Gene3D" id="1.10.510.10">
    <property type="entry name" value="Transferase(Phosphotransferase) domain 1"/>
    <property type="match status" value="1"/>
</dbReference>
<evidence type="ECO:0000259" key="8">
    <source>
        <dbReference type="PROSITE" id="PS50011"/>
    </source>
</evidence>
<protein>
    <recommendedName>
        <fullName evidence="1">non-specific serine/threonine protein kinase</fullName>
        <ecNumber evidence="1">2.7.11.1</ecNumber>
    </recommendedName>
</protein>
<evidence type="ECO:0000256" key="1">
    <source>
        <dbReference type="ARBA" id="ARBA00012513"/>
    </source>
</evidence>
<evidence type="ECO:0000256" key="2">
    <source>
        <dbReference type="ARBA" id="ARBA00022527"/>
    </source>
</evidence>
<reference evidence="9 10" key="1">
    <citation type="submission" date="2016-10" db="EMBL/GenBank/DDBJ databases">
        <authorList>
            <person name="de Groot N.N."/>
        </authorList>
    </citation>
    <scope>NUCLEOTIDE SEQUENCE [LARGE SCALE GENOMIC DNA]</scope>
    <source>
        <strain evidence="9 10">DSM 44637</strain>
    </source>
</reference>
<evidence type="ECO:0000313" key="10">
    <source>
        <dbReference type="Proteomes" id="UP000199137"/>
    </source>
</evidence>
<gene>
    <name evidence="9" type="ORF">SAMN05421854_12481</name>
</gene>
<name>A0A1I6B9X8_9PSEU</name>
<dbReference type="PROSITE" id="PS50011">
    <property type="entry name" value="PROTEIN_KINASE_DOM"/>
    <property type="match status" value="1"/>
</dbReference>
<keyword evidence="2 9" id="KW-0723">Serine/threonine-protein kinase</keyword>
<dbReference type="PANTHER" id="PTHR43289">
    <property type="entry name" value="MITOGEN-ACTIVATED PROTEIN KINASE KINASE KINASE 20-RELATED"/>
    <property type="match status" value="1"/>
</dbReference>
<dbReference type="GO" id="GO:0004674">
    <property type="term" value="F:protein serine/threonine kinase activity"/>
    <property type="evidence" value="ECO:0007669"/>
    <property type="project" value="UniProtKB-KW"/>
</dbReference>
<keyword evidence="6" id="KW-0067">ATP-binding</keyword>
<proteinExistence type="predicted"/>
<dbReference type="RefSeq" id="WP_093577162.1">
    <property type="nucleotide sequence ID" value="NZ_FOWC01000024.1"/>
</dbReference>
<dbReference type="InterPro" id="IPR000719">
    <property type="entry name" value="Prot_kinase_dom"/>
</dbReference>
<dbReference type="EMBL" id="FOWC01000024">
    <property type="protein sequence ID" value="SFQ77751.1"/>
    <property type="molecule type" value="Genomic_DNA"/>
</dbReference>
<evidence type="ECO:0000313" key="9">
    <source>
        <dbReference type="EMBL" id="SFQ77751.1"/>
    </source>
</evidence>
<keyword evidence="4" id="KW-0547">Nucleotide-binding</keyword>
<dbReference type="AlphaFoldDB" id="A0A1I6B9X8"/>